<accession>A0A195CYA2</accession>
<sequence length="84" mass="9276">MQILKLLGLTIGPNLHKLNAMSIYLLPTRPDLPYCLETDTHCIKFSERSLSDAAQEAKSSLKSAKKTQENLNVENEIYGAGIAD</sequence>
<organism evidence="1 2">
    <name type="scientific">Cyphomyrmex costatus</name>
    <dbReference type="NCBI Taxonomy" id="456900"/>
    <lineage>
        <taxon>Eukaryota</taxon>
        <taxon>Metazoa</taxon>
        <taxon>Ecdysozoa</taxon>
        <taxon>Arthropoda</taxon>
        <taxon>Hexapoda</taxon>
        <taxon>Insecta</taxon>
        <taxon>Pterygota</taxon>
        <taxon>Neoptera</taxon>
        <taxon>Endopterygota</taxon>
        <taxon>Hymenoptera</taxon>
        <taxon>Apocrita</taxon>
        <taxon>Aculeata</taxon>
        <taxon>Formicoidea</taxon>
        <taxon>Formicidae</taxon>
        <taxon>Myrmicinae</taxon>
        <taxon>Cyphomyrmex</taxon>
    </lineage>
</organism>
<dbReference type="AlphaFoldDB" id="A0A195CYA2"/>
<protein>
    <submittedName>
        <fullName evidence="1">Uncharacterized protein</fullName>
    </submittedName>
</protein>
<keyword evidence="2" id="KW-1185">Reference proteome</keyword>
<reference evidence="1 2" key="1">
    <citation type="submission" date="2016-03" db="EMBL/GenBank/DDBJ databases">
        <title>Cyphomyrmex costatus WGS genome.</title>
        <authorList>
            <person name="Nygaard S."/>
            <person name="Hu H."/>
            <person name="Boomsma J."/>
            <person name="Zhang G."/>
        </authorList>
    </citation>
    <scope>NUCLEOTIDE SEQUENCE [LARGE SCALE GENOMIC DNA]</scope>
    <source>
        <strain evidence="1">MS0001</strain>
        <tissue evidence="1">Whole body</tissue>
    </source>
</reference>
<proteinExistence type="predicted"/>
<evidence type="ECO:0000313" key="1">
    <source>
        <dbReference type="EMBL" id="KYN05621.1"/>
    </source>
</evidence>
<dbReference type="EMBL" id="KQ977115">
    <property type="protein sequence ID" value="KYN05621.1"/>
    <property type="molecule type" value="Genomic_DNA"/>
</dbReference>
<dbReference type="Proteomes" id="UP000078542">
    <property type="component" value="Unassembled WGS sequence"/>
</dbReference>
<evidence type="ECO:0000313" key="2">
    <source>
        <dbReference type="Proteomes" id="UP000078542"/>
    </source>
</evidence>
<name>A0A195CYA2_9HYME</name>
<gene>
    <name evidence="1" type="ORF">ALC62_03414</name>
</gene>